<dbReference type="GO" id="GO:0008270">
    <property type="term" value="F:zinc ion binding"/>
    <property type="evidence" value="ECO:0007669"/>
    <property type="project" value="UniProtKB-UniRule"/>
</dbReference>
<feature type="binding site" evidence="3">
    <location>
        <position position="142"/>
    </location>
    <ligand>
        <name>Zn(2+)</name>
        <dbReference type="ChEBI" id="CHEBI:29105"/>
        <note>catalytic</note>
    </ligand>
</feature>
<dbReference type="Pfam" id="PF01400">
    <property type="entry name" value="Astacin"/>
    <property type="match status" value="3"/>
</dbReference>
<dbReference type="InterPro" id="IPR000859">
    <property type="entry name" value="CUB_dom"/>
</dbReference>
<dbReference type="AlphaFoldDB" id="A0A8J5RGT9"/>
<feature type="domain" description="Peptidase M12A" evidence="5">
    <location>
        <begin position="35"/>
        <end position="239"/>
    </location>
</feature>
<feature type="domain" description="CUB" evidence="4">
    <location>
        <begin position="283"/>
        <end position="415"/>
    </location>
</feature>
<feature type="active site" evidence="3">
    <location>
        <position position="133"/>
    </location>
</feature>
<evidence type="ECO:0000259" key="4">
    <source>
        <dbReference type="PROSITE" id="PS01180"/>
    </source>
</evidence>
<dbReference type="InterPro" id="IPR006026">
    <property type="entry name" value="Peptidase_Metallo"/>
</dbReference>
<dbReference type="GO" id="GO:0006508">
    <property type="term" value="P:proteolysis"/>
    <property type="evidence" value="ECO:0007669"/>
    <property type="project" value="UniProtKB-KW"/>
</dbReference>
<feature type="domain" description="Peptidase M12A" evidence="5">
    <location>
        <begin position="415"/>
        <end position="585"/>
    </location>
</feature>
<dbReference type="PROSITE" id="PS51864">
    <property type="entry name" value="ASTACIN"/>
    <property type="match status" value="2"/>
</dbReference>
<feature type="binding site" evidence="3">
    <location>
        <position position="136"/>
    </location>
    <ligand>
        <name>Zn(2+)</name>
        <dbReference type="ChEBI" id="CHEBI:29105"/>
        <note>catalytic</note>
    </ligand>
</feature>
<feature type="binding site" evidence="3">
    <location>
        <position position="478"/>
    </location>
    <ligand>
        <name>Zn(2+)</name>
        <dbReference type="ChEBI" id="CHEBI:29105"/>
        <note>catalytic</note>
    </ligand>
</feature>
<feature type="domain" description="CUB" evidence="4">
    <location>
        <begin position="587"/>
        <end position="701"/>
    </location>
</feature>
<dbReference type="Pfam" id="PF00431">
    <property type="entry name" value="CUB"/>
    <property type="match status" value="3"/>
</dbReference>
<dbReference type="PANTHER" id="PTHR10127:SF850">
    <property type="entry name" value="METALLOENDOPEPTIDASE"/>
    <property type="match status" value="1"/>
</dbReference>
<dbReference type="InterPro" id="IPR001506">
    <property type="entry name" value="Peptidase_M12A"/>
</dbReference>
<sequence>MTEMINSYVIHKTSDKPIASEVTRQKNLFLKKVKKSVTDKKKSNLWDLGIIHYEIEDVFTDYQRRIIKQGMRMWEESSCVQFIQRNPDVHQDYVAFTKLDCGCCYIENDQRNKGRSELSLANGCEEIYIVLHEVGHVLGFYHEHQHPDRDQYVEILHMNIEPGYRQEFERYSPAEVDTLGLPYDYDSTMHYAKNAFAYFNFLKTIVSKQTVNGKIPIIGNKKVLSGGDVEAVNILYNCPSRYCGTHETPITHLVDHYVVVTYVRLNNLNEPNVGFNIHYAVICGTGTVIPINEFKSYVLKSPNFPDAYDSFSNCLWEFRAPDNYKIKVKFDFFAIESSPDCKSDFLQIEDATKYEMPVIERYCGKQNPGEVDTYIVSLMTPMISSYVILPQEISLDQKANEITSLENFSIKVKKSVTLKEKRDLWNEGIVYYQIDDIFNGTQRRLIKQGMRMWEKSSCIQFVQRNSTDGCEEIEIILHELGHVLGFYHEHQHPDRDQWVKINENNIDQGYESEFWQFSRTHCDTLGLPYDFQSVMHYPSDAYAYYNFLSTIVPKQVINGTLPNIGNQKNLSQGDIKATNLLYKCQTCGDVFYDVVGFIETPVRFNYSDSDFEYCQWRIVASKGERIVLQVSTSNIFESYNCVSDFLEIRNDHSNKSPLLGRYCGTIIGQTFTGGNNILVTYVRTTKSKFGNSRFSVFFGKKCGSTSPILVNVKNPVALESPNYPFNYRAYDNCEWTFEAPENHTIKVKFEFFRLKDSRNCENDYVEVKEIDIDGRSKVIGRFCGNRSPWEMNLRVNKASIHFISDALNEEAGFSAMITAEPIV</sequence>
<keyword evidence="3" id="KW-0482">Metalloprotease</keyword>
<evidence type="ECO:0000313" key="6">
    <source>
        <dbReference type="EMBL" id="KAG8041031.1"/>
    </source>
</evidence>
<evidence type="ECO:0008006" key="8">
    <source>
        <dbReference type="Google" id="ProtNLM"/>
    </source>
</evidence>
<evidence type="ECO:0000256" key="3">
    <source>
        <dbReference type="PROSITE-ProRule" id="PRU01211"/>
    </source>
</evidence>
<dbReference type="SMART" id="SM00235">
    <property type="entry name" value="ZnMc"/>
    <property type="match status" value="2"/>
</dbReference>
<feature type="disulfide bond" evidence="2">
    <location>
        <begin position="587"/>
        <end position="614"/>
    </location>
</feature>
<dbReference type="GO" id="GO:0004222">
    <property type="term" value="F:metalloendopeptidase activity"/>
    <property type="evidence" value="ECO:0007669"/>
    <property type="project" value="UniProtKB-UniRule"/>
</dbReference>
<evidence type="ECO:0000256" key="2">
    <source>
        <dbReference type="PROSITE-ProRule" id="PRU00059"/>
    </source>
</evidence>
<keyword evidence="3" id="KW-0479">Metal-binding</keyword>
<keyword evidence="1 2" id="KW-1015">Disulfide bond</keyword>
<dbReference type="EMBL" id="JAAOIC020000019">
    <property type="protein sequence ID" value="KAG8041031.1"/>
    <property type="molecule type" value="Genomic_DNA"/>
</dbReference>
<dbReference type="PROSITE" id="PS01180">
    <property type="entry name" value="CUB"/>
    <property type="match status" value="3"/>
</dbReference>
<proteinExistence type="predicted"/>
<feature type="domain" description="CUB" evidence="4">
    <location>
        <begin position="702"/>
        <end position="820"/>
    </location>
</feature>
<keyword evidence="3" id="KW-0645">Protease</keyword>
<accession>A0A8J5RGT9</accession>
<feature type="binding site" evidence="3">
    <location>
        <position position="488"/>
    </location>
    <ligand>
        <name>Zn(2+)</name>
        <dbReference type="ChEBI" id="CHEBI:29105"/>
        <note>catalytic</note>
    </ligand>
</feature>
<feature type="binding site" evidence="3">
    <location>
        <position position="132"/>
    </location>
    <ligand>
        <name>Zn(2+)</name>
        <dbReference type="ChEBI" id="CHEBI:29105"/>
        <note>catalytic</note>
    </ligand>
</feature>
<gene>
    <name evidence="6" type="ORF">G9C98_002019</name>
</gene>
<reference evidence="6" key="2">
    <citation type="submission" date="2021-04" db="EMBL/GenBank/DDBJ databases">
        <title>Genome-wide patterns of bracovirus chromosomal integration into multiple host tissues during parasitism.</title>
        <authorList>
            <person name="Chebbi M.A.C."/>
        </authorList>
    </citation>
    <scope>NUCLEOTIDE SEQUENCE</scope>
    <source>
        <tissue evidence="6">Whole body</tissue>
    </source>
</reference>
<comment type="caution">
    <text evidence="2">Lacks conserved residue(s) required for the propagation of feature annotation.</text>
</comment>
<feature type="active site" evidence="3">
    <location>
        <position position="479"/>
    </location>
</feature>
<dbReference type="OrthoDB" id="7544260at2759"/>
<evidence type="ECO:0000259" key="5">
    <source>
        <dbReference type="PROSITE" id="PS51864"/>
    </source>
</evidence>
<dbReference type="Proteomes" id="UP000729913">
    <property type="component" value="Unassembled WGS sequence"/>
</dbReference>
<keyword evidence="3" id="KW-0378">Hydrolase</keyword>
<organism evidence="6 7">
    <name type="scientific">Cotesia typhae</name>
    <dbReference type="NCBI Taxonomy" id="2053667"/>
    <lineage>
        <taxon>Eukaryota</taxon>
        <taxon>Metazoa</taxon>
        <taxon>Ecdysozoa</taxon>
        <taxon>Arthropoda</taxon>
        <taxon>Hexapoda</taxon>
        <taxon>Insecta</taxon>
        <taxon>Pterygota</taxon>
        <taxon>Neoptera</taxon>
        <taxon>Endopterygota</taxon>
        <taxon>Hymenoptera</taxon>
        <taxon>Apocrita</taxon>
        <taxon>Ichneumonoidea</taxon>
        <taxon>Braconidae</taxon>
        <taxon>Microgastrinae</taxon>
        <taxon>Cotesia</taxon>
    </lineage>
</organism>
<evidence type="ECO:0000256" key="1">
    <source>
        <dbReference type="ARBA" id="ARBA00023157"/>
    </source>
</evidence>
<protein>
    <recommendedName>
        <fullName evidence="8">Metalloendopeptidase</fullName>
    </recommendedName>
</protein>
<dbReference type="PANTHER" id="PTHR10127">
    <property type="entry name" value="DISCOIDIN, CUB, EGF, LAMININ , AND ZINC METALLOPROTEASE DOMAIN CONTAINING"/>
    <property type="match status" value="1"/>
</dbReference>
<feature type="binding site" evidence="3">
    <location>
        <position position="482"/>
    </location>
    <ligand>
        <name>Zn(2+)</name>
        <dbReference type="ChEBI" id="CHEBI:29105"/>
        <note>catalytic</note>
    </ligand>
</feature>
<keyword evidence="3" id="KW-0862">Zinc</keyword>
<evidence type="ECO:0000313" key="7">
    <source>
        <dbReference type="Proteomes" id="UP000729913"/>
    </source>
</evidence>
<name>A0A8J5RGT9_9HYME</name>
<comment type="caution">
    <text evidence="6">The sequence shown here is derived from an EMBL/GenBank/DDBJ whole genome shotgun (WGS) entry which is preliminary data.</text>
</comment>
<comment type="cofactor">
    <cofactor evidence="3">
        <name>Zn(2+)</name>
        <dbReference type="ChEBI" id="CHEBI:29105"/>
    </cofactor>
    <text evidence="3">Binds 1 zinc ion per subunit.</text>
</comment>
<dbReference type="SMART" id="SM00042">
    <property type="entry name" value="CUB"/>
    <property type="match status" value="3"/>
</dbReference>
<dbReference type="CDD" id="cd00041">
    <property type="entry name" value="CUB"/>
    <property type="match status" value="3"/>
</dbReference>
<dbReference type="FunFam" id="2.60.120.290:FF:000005">
    <property type="entry name" value="Procollagen C-endopeptidase enhancer 1"/>
    <property type="match status" value="1"/>
</dbReference>
<keyword evidence="7" id="KW-1185">Reference proteome</keyword>
<reference evidence="6" key="1">
    <citation type="submission" date="2020-03" db="EMBL/GenBank/DDBJ databases">
        <authorList>
            <person name="Chebbi M.A."/>
            <person name="Drezen J.M."/>
        </authorList>
    </citation>
    <scope>NUCLEOTIDE SEQUENCE</scope>
    <source>
        <tissue evidence="6">Whole body</tissue>
    </source>
</reference>